<reference evidence="2 3" key="1">
    <citation type="submission" date="2016-12" db="EMBL/GenBank/DDBJ databases">
        <title>Genome sequencing of Methylocaldum marinum.</title>
        <authorList>
            <person name="Takeuchi M."/>
            <person name="Kamagata Y."/>
            <person name="Hiraoka S."/>
            <person name="Oshima K."/>
            <person name="Hattori M."/>
            <person name="Iwasaki W."/>
        </authorList>
    </citation>
    <scope>NUCLEOTIDE SEQUENCE [LARGE SCALE GENOMIC DNA]</scope>
    <source>
        <strain evidence="2 3">S8</strain>
    </source>
</reference>
<protein>
    <recommendedName>
        <fullName evidence="1">DUF7079 domain-containing protein</fullName>
    </recommendedName>
</protein>
<evidence type="ECO:0000313" key="3">
    <source>
        <dbReference type="Proteomes" id="UP000266313"/>
    </source>
</evidence>
<sequence length="85" mass="9734">MNTVPPAEDDLDHRRPVWDALSSLFLDTDTSLSREWRVKLLASSPYSVEQLEHILVDEVYPICRWNLFSIAGEWAGFDVSVRLSA</sequence>
<dbReference type="AlphaFoldDB" id="A0A250KNY0"/>
<dbReference type="RefSeq" id="WP_119628911.1">
    <property type="nucleotide sequence ID" value="NZ_AP017928.1"/>
</dbReference>
<name>A0A250KNY0_9GAMM</name>
<dbReference type="Proteomes" id="UP000266313">
    <property type="component" value="Chromosome"/>
</dbReference>
<organism evidence="2 3">
    <name type="scientific">Methylocaldum marinum</name>
    <dbReference type="NCBI Taxonomy" id="1432792"/>
    <lineage>
        <taxon>Bacteria</taxon>
        <taxon>Pseudomonadati</taxon>
        <taxon>Pseudomonadota</taxon>
        <taxon>Gammaproteobacteria</taxon>
        <taxon>Methylococcales</taxon>
        <taxon>Methylococcaceae</taxon>
        <taxon>Methylocaldum</taxon>
    </lineage>
</organism>
<dbReference type="Pfam" id="PF23296">
    <property type="entry name" value="DUF7079"/>
    <property type="match status" value="1"/>
</dbReference>
<dbReference type="KEGG" id="mmai:sS8_1317"/>
<proteinExistence type="predicted"/>
<dbReference type="EMBL" id="AP017928">
    <property type="protein sequence ID" value="BBA33277.1"/>
    <property type="molecule type" value="Genomic_DNA"/>
</dbReference>
<dbReference type="OrthoDB" id="8684941at2"/>
<evidence type="ECO:0000259" key="1">
    <source>
        <dbReference type="Pfam" id="PF23296"/>
    </source>
</evidence>
<gene>
    <name evidence="2" type="ORF">sS8_1317</name>
</gene>
<feature type="domain" description="DUF7079" evidence="1">
    <location>
        <begin position="13"/>
        <end position="78"/>
    </location>
</feature>
<keyword evidence="3" id="KW-1185">Reference proteome</keyword>
<evidence type="ECO:0000313" key="2">
    <source>
        <dbReference type="EMBL" id="BBA33277.1"/>
    </source>
</evidence>
<dbReference type="InterPro" id="IPR055507">
    <property type="entry name" value="DUF7079"/>
</dbReference>
<accession>A0A250KNY0</accession>